<gene>
    <name evidence="1" type="ORF">SARC_14648</name>
</gene>
<dbReference type="GeneID" id="25915152"/>
<organism evidence="1 2">
    <name type="scientific">Sphaeroforma arctica JP610</name>
    <dbReference type="NCBI Taxonomy" id="667725"/>
    <lineage>
        <taxon>Eukaryota</taxon>
        <taxon>Ichthyosporea</taxon>
        <taxon>Ichthyophonida</taxon>
        <taxon>Sphaeroforma</taxon>
    </lineage>
</organism>
<evidence type="ECO:0000313" key="2">
    <source>
        <dbReference type="Proteomes" id="UP000054560"/>
    </source>
</evidence>
<sequence length="145" mass="16787">EALLDVLCVERLHALDPPARAAVLNALQVSETIRAHPRGQEWARHIICHSEGIQLNLMKLLLDNTGTYHNLHKLVYTDVTDPMIRESIIRHIRTQALLLRDQRDEGEYIMLKATGDQLPRNHKHKDDDLPFADVTVRSRRHQVRE</sequence>
<keyword evidence="2" id="KW-1185">Reference proteome</keyword>
<evidence type="ECO:0000313" key="1">
    <source>
        <dbReference type="EMBL" id="KNC72792.1"/>
    </source>
</evidence>
<dbReference type="AlphaFoldDB" id="A0A0L0F7T1"/>
<dbReference type="EMBL" id="KQ246498">
    <property type="protein sequence ID" value="KNC72792.1"/>
    <property type="molecule type" value="Genomic_DNA"/>
</dbReference>
<protein>
    <recommendedName>
        <fullName evidence="3">RIH domain-containing protein</fullName>
    </recommendedName>
</protein>
<proteinExistence type="predicted"/>
<dbReference type="PANTHER" id="PTHR40861:SF1">
    <property type="entry name" value="PHOSPHATIDATE PHOSPHATASE APP1 CATALYTIC DOMAIN-CONTAINING PROTEIN"/>
    <property type="match status" value="1"/>
</dbReference>
<dbReference type="STRING" id="667725.A0A0L0F7T1"/>
<name>A0A0L0F7T1_9EUKA</name>
<dbReference type="Proteomes" id="UP000054560">
    <property type="component" value="Unassembled WGS sequence"/>
</dbReference>
<dbReference type="OrthoDB" id="191535at2759"/>
<dbReference type="RefSeq" id="XP_014146694.1">
    <property type="nucleotide sequence ID" value="XM_014291219.1"/>
</dbReference>
<accession>A0A0L0F7T1</accession>
<dbReference type="PANTHER" id="PTHR40861">
    <property type="entry name" value="DUF2183 DOMAIN-CONTAINING PROTEIN"/>
    <property type="match status" value="1"/>
</dbReference>
<reference evidence="1 2" key="1">
    <citation type="submission" date="2011-02" db="EMBL/GenBank/DDBJ databases">
        <title>The Genome Sequence of Sphaeroforma arctica JP610.</title>
        <authorList>
            <consortium name="The Broad Institute Genome Sequencing Platform"/>
            <person name="Russ C."/>
            <person name="Cuomo C."/>
            <person name="Young S.K."/>
            <person name="Zeng Q."/>
            <person name="Gargeya S."/>
            <person name="Alvarado L."/>
            <person name="Berlin A."/>
            <person name="Chapman S.B."/>
            <person name="Chen Z."/>
            <person name="Freedman E."/>
            <person name="Gellesch M."/>
            <person name="Goldberg J."/>
            <person name="Griggs A."/>
            <person name="Gujja S."/>
            <person name="Heilman E."/>
            <person name="Heiman D."/>
            <person name="Howarth C."/>
            <person name="Mehta T."/>
            <person name="Neiman D."/>
            <person name="Pearson M."/>
            <person name="Roberts A."/>
            <person name="Saif S."/>
            <person name="Shea T."/>
            <person name="Shenoy N."/>
            <person name="Sisk P."/>
            <person name="Stolte C."/>
            <person name="Sykes S."/>
            <person name="White J."/>
            <person name="Yandava C."/>
            <person name="Burger G."/>
            <person name="Gray M.W."/>
            <person name="Holland P.W.H."/>
            <person name="King N."/>
            <person name="Lang F.B.F."/>
            <person name="Roger A.J."/>
            <person name="Ruiz-Trillo I."/>
            <person name="Haas B."/>
            <person name="Nusbaum C."/>
            <person name="Birren B."/>
        </authorList>
    </citation>
    <scope>NUCLEOTIDE SEQUENCE [LARGE SCALE GENOMIC DNA]</scope>
    <source>
        <strain evidence="1 2">JP610</strain>
    </source>
</reference>
<evidence type="ECO:0008006" key="3">
    <source>
        <dbReference type="Google" id="ProtNLM"/>
    </source>
</evidence>
<feature type="non-terminal residue" evidence="1">
    <location>
        <position position="1"/>
    </location>
</feature>